<reference evidence="2 3" key="1">
    <citation type="submission" date="2020-12" db="EMBL/GenBank/DDBJ databases">
        <title>Concerted genomic and epigenomic changes stabilize Arabidopsis allopolyploids.</title>
        <authorList>
            <person name="Chen Z."/>
        </authorList>
    </citation>
    <scope>NUCLEOTIDE SEQUENCE [LARGE SCALE GENOMIC DNA]</scope>
    <source>
        <strain evidence="2">As9502</strain>
        <tissue evidence="2">Leaf</tissue>
    </source>
</reference>
<dbReference type="EMBL" id="JAEFBJ010000010">
    <property type="protein sequence ID" value="KAG7563291.1"/>
    <property type="molecule type" value="Genomic_DNA"/>
</dbReference>
<evidence type="ECO:0000313" key="2">
    <source>
        <dbReference type="EMBL" id="KAG7573218.1"/>
    </source>
</evidence>
<comment type="caution">
    <text evidence="2">The sequence shown here is derived from an EMBL/GenBank/DDBJ whole genome shotgun (WGS) entry which is preliminary data.</text>
</comment>
<gene>
    <name evidence="2" type="ORF">ISN44_As09g015310</name>
    <name evidence="1" type="ORF">ISN44_As10g001150</name>
</gene>
<dbReference type="Proteomes" id="UP000694251">
    <property type="component" value="Chromosome 10"/>
</dbReference>
<sequence length="43" mass="4619">MRVELVLSTSALLGLLDWSCLLGRLGFVPIVGQSDGSLLLVIY</sequence>
<name>A0A8T2AGW7_ARASU</name>
<evidence type="ECO:0000313" key="1">
    <source>
        <dbReference type="EMBL" id="KAG7563291.1"/>
    </source>
</evidence>
<dbReference type="EMBL" id="JAEFBJ010000009">
    <property type="protein sequence ID" value="KAG7573218.1"/>
    <property type="molecule type" value="Genomic_DNA"/>
</dbReference>
<dbReference type="Proteomes" id="UP000694251">
    <property type="component" value="Chromosome 9"/>
</dbReference>
<organism evidence="2 3">
    <name type="scientific">Arabidopsis suecica</name>
    <name type="common">Swedish thale-cress</name>
    <name type="synonym">Cardaminopsis suecica</name>
    <dbReference type="NCBI Taxonomy" id="45249"/>
    <lineage>
        <taxon>Eukaryota</taxon>
        <taxon>Viridiplantae</taxon>
        <taxon>Streptophyta</taxon>
        <taxon>Embryophyta</taxon>
        <taxon>Tracheophyta</taxon>
        <taxon>Spermatophyta</taxon>
        <taxon>Magnoliopsida</taxon>
        <taxon>eudicotyledons</taxon>
        <taxon>Gunneridae</taxon>
        <taxon>Pentapetalae</taxon>
        <taxon>rosids</taxon>
        <taxon>malvids</taxon>
        <taxon>Brassicales</taxon>
        <taxon>Brassicaceae</taxon>
        <taxon>Camelineae</taxon>
        <taxon>Arabidopsis</taxon>
    </lineage>
</organism>
<evidence type="ECO:0000313" key="3">
    <source>
        <dbReference type="Proteomes" id="UP000694251"/>
    </source>
</evidence>
<dbReference type="AlphaFoldDB" id="A0A8T2AGW7"/>
<keyword evidence="3" id="KW-1185">Reference proteome</keyword>
<protein>
    <submittedName>
        <fullName evidence="2">Uncharacterized protein</fullName>
    </submittedName>
</protein>
<proteinExistence type="predicted"/>
<accession>A0A8T2AGW7</accession>